<evidence type="ECO:0000313" key="2">
    <source>
        <dbReference type="Proteomes" id="UP000789901"/>
    </source>
</evidence>
<protein>
    <submittedName>
        <fullName evidence="1">45737_t:CDS:1</fullName>
    </submittedName>
</protein>
<gene>
    <name evidence="1" type="ORF">GMARGA_LOCUS36040</name>
</gene>
<dbReference type="EMBL" id="CAJVQB010069305">
    <property type="protein sequence ID" value="CAG8842538.1"/>
    <property type="molecule type" value="Genomic_DNA"/>
</dbReference>
<evidence type="ECO:0000313" key="1">
    <source>
        <dbReference type="EMBL" id="CAG8842538.1"/>
    </source>
</evidence>
<reference evidence="1 2" key="1">
    <citation type="submission" date="2021-06" db="EMBL/GenBank/DDBJ databases">
        <authorList>
            <person name="Kallberg Y."/>
            <person name="Tangrot J."/>
            <person name="Rosling A."/>
        </authorList>
    </citation>
    <scope>NUCLEOTIDE SEQUENCE [LARGE SCALE GENOMIC DNA]</scope>
    <source>
        <strain evidence="1 2">120-4 pot B 10/14</strain>
    </source>
</reference>
<organism evidence="1 2">
    <name type="scientific">Gigaspora margarita</name>
    <dbReference type="NCBI Taxonomy" id="4874"/>
    <lineage>
        <taxon>Eukaryota</taxon>
        <taxon>Fungi</taxon>
        <taxon>Fungi incertae sedis</taxon>
        <taxon>Mucoromycota</taxon>
        <taxon>Glomeromycotina</taxon>
        <taxon>Glomeromycetes</taxon>
        <taxon>Diversisporales</taxon>
        <taxon>Gigasporaceae</taxon>
        <taxon>Gigaspora</taxon>
    </lineage>
</organism>
<accession>A0ABN7WWJ9</accession>
<name>A0ABN7WWJ9_GIGMA</name>
<comment type="caution">
    <text evidence="1">The sequence shown here is derived from an EMBL/GenBank/DDBJ whole genome shotgun (WGS) entry which is preliminary data.</text>
</comment>
<proteinExistence type="predicted"/>
<keyword evidence="2" id="KW-1185">Reference proteome</keyword>
<feature type="non-terminal residue" evidence="1">
    <location>
        <position position="1"/>
    </location>
</feature>
<sequence>SSMEINRNSKYSEVRIIYKDLKRSQVKIIKSKVPENLEE</sequence>
<dbReference type="Proteomes" id="UP000789901">
    <property type="component" value="Unassembled WGS sequence"/>
</dbReference>